<reference evidence="5 6" key="1">
    <citation type="submission" date="2020-08" db="EMBL/GenBank/DDBJ databases">
        <title>Genomic Encyclopedia of Type Strains, Phase IV (KMG-V): Genome sequencing to study the core and pangenomes of soil and plant-associated prokaryotes.</title>
        <authorList>
            <person name="Whitman W."/>
        </authorList>
    </citation>
    <scope>NUCLEOTIDE SEQUENCE [LARGE SCALE GENOMIC DNA]</scope>
    <source>
        <strain evidence="5 6">M8UP14</strain>
    </source>
</reference>
<accession>A0A7W7ZAM4</accession>
<dbReference type="InterPro" id="IPR032687">
    <property type="entry name" value="AraC-type_N"/>
</dbReference>
<evidence type="ECO:0000313" key="6">
    <source>
        <dbReference type="Proteomes" id="UP000540989"/>
    </source>
</evidence>
<dbReference type="Pfam" id="PF12625">
    <property type="entry name" value="Arabinose_bd"/>
    <property type="match status" value="1"/>
</dbReference>
<dbReference type="AlphaFoldDB" id="A0A7W7ZAM4"/>
<dbReference type="Pfam" id="PF12833">
    <property type="entry name" value="HTH_18"/>
    <property type="match status" value="1"/>
</dbReference>
<evidence type="ECO:0000256" key="3">
    <source>
        <dbReference type="ARBA" id="ARBA00023163"/>
    </source>
</evidence>
<organism evidence="5 6">
    <name type="scientific">Granulicella aggregans</name>
    <dbReference type="NCBI Taxonomy" id="474949"/>
    <lineage>
        <taxon>Bacteria</taxon>
        <taxon>Pseudomonadati</taxon>
        <taxon>Acidobacteriota</taxon>
        <taxon>Terriglobia</taxon>
        <taxon>Terriglobales</taxon>
        <taxon>Acidobacteriaceae</taxon>
        <taxon>Granulicella</taxon>
    </lineage>
</organism>
<gene>
    <name evidence="5" type="ORF">HDF16_001024</name>
</gene>
<dbReference type="SUPFAM" id="SSF46689">
    <property type="entry name" value="Homeodomain-like"/>
    <property type="match status" value="1"/>
</dbReference>
<dbReference type="GO" id="GO:0005829">
    <property type="term" value="C:cytosol"/>
    <property type="evidence" value="ECO:0007669"/>
    <property type="project" value="TreeGrafter"/>
</dbReference>
<feature type="domain" description="HTH araC/xylS-type" evidence="4">
    <location>
        <begin position="229"/>
        <end position="327"/>
    </location>
</feature>
<dbReference type="PROSITE" id="PS01124">
    <property type="entry name" value="HTH_ARAC_FAMILY_2"/>
    <property type="match status" value="1"/>
</dbReference>
<name>A0A7W7ZAM4_9BACT</name>
<dbReference type="PANTHER" id="PTHR47894">
    <property type="entry name" value="HTH-TYPE TRANSCRIPTIONAL REGULATOR GADX"/>
    <property type="match status" value="1"/>
</dbReference>
<protein>
    <submittedName>
        <fullName evidence="5">AraC-like DNA-binding protein</fullName>
    </submittedName>
</protein>
<keyword evidence="2 5" id="KW-0238">DNA-binding</keyword>
<keyword evidence="6" id="KW-1185">Reference proteome</keyword>
<keyword evidence="1" id="KW-0805">Transcription regulation</keyword>
<evidence type="ECO:0000256" key="2">
    <source>
        <dbReference type="ARBA" id="ARBA00023125"/>
    </source>
</evidence>
<dbReference type="GO" id="GO:0003700">
    <property type="term" value="F:DNA-binding transcription factor activity"/>
    <property type="evidence" value="ECO:0007669"/>
    <property type="project" value="InterPro"/>
</dbReference>
<dbReference type="Proteomes" id="UP000540989">
    <property type="component" value="Unassembled WGS sequence"/>
</dbReference>
<keyword evidence="3" id="KW-0804">Transcription</keyword>
<evidence type="ECO:0000259" key="4">
    <source>
        <dbReference type="PROSITE" id="PS01124"/>
    </source>
</evidence>
<dbReference type="InterPro" id="IPR009057">
    <property type="entry name" value="Homeodomain-like_sf"/>
</dbReference>
<proteinExistence type="predicted"/>
<dbReference type="PANTHER" id="PTHR47894:SF1">
    <property type="entry name" value="HTH-TYPE TRANSCRIPTIONAL REGULATOR VQSM"/>
    <property type="match status" value="1"/>
</dbReference>
<dbReference type="Gene3D" id="1.10.10.60">
    <property type="entry name" value="Homeodomain-like"/>
    <property type="match status" value="1"/>
</dbReference>
<dbReference type="GO" id="GO:0000976">
    <property type="term" value="F:transcription cis-regulatory region binding"/>
    <property type="evidence" value="ECO:0007669"/>
    <property type="project" value="TreeGrafter"/>
</dbReference>
<dbReference type="EMBL" id="JACHIP010000001">
    <property type="protein sequence ID" value="MBB5056355.1"/>
    <property type="molecule type" value="Genomic_DNA"/>
</dbReference>
<dbReference type="SMART" id="SM00342">
    <property type="entry name" value="HTH_ARAC"/>
    <property type="match status" value="1"/>
</dbReference>
<comment type="caution">
    <text evidence="5">The sequence shown here is derived from an EMBL/GenBank/DDBJ whole genome shotgun (WGS) entry which is preliminary data.</text>
</comment>
<evidence type="ECO:0000256" key="1">
    <source>
        <dbReference type="ARBA" id="ARBA00023015"/>
    </source>
</evidence>
<sequence length="345" mass="39214">MGRHFRIPGRLHARLQEAGIRVPALLQSAGLPPGLFDQPRILVTTEELFALWCEIGRAGHASIGLALGTEAKAENFDPITLAALAAPSFGEAMRQVARYKTLSCPEEIHHETHAGEWSIHFRWLLAESPEPEVLTDLCFAWILSIARHGTGQSISPLRIELKRPAPKHRVFERHFDCHVTYSASKNSVIFRESDTALPFITRNAELLGMLAPQFDQEMKQTGAQQTFAEVVRTVIQRKLIGGRPKMREIARELHLSSRTLQRRLQDDGFTFQQVMEQSRHQLARHYLKNSMLGLNEAAYMLGFVDSNSFVRAFRTWEGLPPAHWRELERSRPQPETTEQLEVCLT</sequence>
<evidence type="ECO:0000313" key="5">
    <source>
        <dbReference type="EMBL" id="MBB5056355.1"/>
    </source>
</evidence>
<dbReference type="InterPro" id="IPR018060">
    <property type="entry name" value="HTH_AraC"/>
</dbReference>
<dbReference type="RefSeq" id="WP_184214007.1">
    <property type="nucleotide sequence ID" value="NZ_JACHIP010000001.1"/>
</dbReference>